<evidence type="ECO:0000313" key="1">
    <source>
        <dbReference type="EMBL" id="OLT59405.1"/>
    </source>
</evidence>
<gene>
    <name evidence="1" type="ORF">BJP37_10455</name>
</gene>
<evidence type="ECO:0000313" key="2">
    <source>
        <dbReference type="Proteomes" id="UP000186657"/>
    </source>
</evidence>
<reference evidence="1 2" key="1">
    <citation type="submission" date="2016-10" db="EMBL/GenBank/DDBJ databases">
        <title>Comparative genomics uncovers the prolific and rare metabolic potential of the cyanobacterial genus Moorea.</title>
        <authorList>
            <person name="Leao T."/>
            <person name="Castelao G."/>
            <person name="Korobeynikov A."/>
            <person name="Monroe E.A."/>
            <person name="Podell S."/>
            <person name="Glukhov E."/>
            <person name="Allen E."/>
            <person name="Gerwick W.H."/>
            <person name="Gerwick L."/>
        </authorList>
    </citation>
    <scope>NUCLEOTIDE SEQUENCE [LARGE SCALE GENOMIC DNA]</scope>
    <source>
        <strain evidence="1 2">PNG5-198</strain>
    </source>
</reference>
<dbReference type="Proteomes" id="UP000186657">
    <property type="component" value="Unassembled WGS sequence"/>
</dbReference>
<name>A0A1U7N0C2_9CYAN</name>
<protein>
    <submittedName>
        <fullName evidence="1">Uncharacterized protein</fullName>
    </submittedName>
</protein>
<keyword evidence="2" id="KW-1185">Reference proteome</keyword>
<sequence length="76" mass="8694">MITTPLNGYDNSLSTIRASAASQNLSEIREKFDQALEGIYLQERSAYCFHSIFCDCNKIIDLDDLLFLELCCKYNC</sequence>
<accession>A0A1U7N0C2</accession>
<comment type="caution">
    <text evidence="1">The sequence shown here is derived from an EMBL/GenBank/DDBJ whole genome shotgun (WGS) entry which is preliminary data.</text>
</comment>
<organism evidence="1 2">
    <name type="scientific">Moorena bouillonii PNG</name>
    <dbReference type="NCBI Taxonomy" id="568701"/>
    <lineage>
        <taxon>Bacteria</taxon>
        <taxon>Bacillati</taxon>
        <taxon>Cyanobacteriota</taxon>
        <taxon>Cyanophyceae</taxon>
        <taxon>Coleofasciculales</taxon>
        <taxon>Coleofasciculaceae</taxon>
        <taxon>Moorena</taxon>
    </lineage>
</organism>
<dbReference type="EMBL" id="MKZS01000001">
    <property type="protein sequence ID" value="OLT59405.1"/>
    <property type="molecule type" value="Genomic_DNA"/>
</dbReference>
<dbReference type="AlphaFoldDB" id="A0A1U7N0C2"/>
<proteinExistence type="predicted"/>